<proteinExistence type="predicted"/>
<evidence type="ECO:0000313" key="1">
    <source>
        <dbReference type="EMBL" id="CEG47432.1"/>
    </source>
</evidence>
<dbReference type="Proteomes" id="UP000054928">
    <property type="component" value="Unassembled WGS sequence"/>
</dbReference>
<sequence>MLALPSCMICNFTGAAVVDASLVVGCLLRKLTKELRGHIPDIVARTGLCSW</sequence>
<dbReference type="AlphaFoldDB" id="A0A0P1B160"/>
<keyword evidence="2" id="KW-1185">Reference proteome</keyword>
<accession>A0A0P1B160</accession>
<protein>
    <submittedName>
        <fullName evidence="1">Uncharacterized protein</fullName>
    </submittedName>
</protein>
<organism evidence="1 2">
    <name type="scientific">Plasmopara halstedii</name>
    <name type="common">Downy mildew of sunflower</name>
    <dbReference type="NCBI Taxonomy" id="4781"/>
    <lineage>
        <taxon>Eukaryota</taxon>
        <taxon>Sar</taxon>
        <taxon>Stramenopiles</taxon>
        <taxon>Oomycota</taxon>
        <taxon>Peronosporomycetes</taxon>
        <taxon>Peronosporales</taxon>
        <taxon>Peronosporaceae</taxon>
        <taxon>Plasmopara</taxon>
    </lineage>
</organism>
<dbReference type="EMBL" id="CCYD01002577">
    <property type="protein sequence ID" value="CEG47432.1"/>
    <property type="molecule type" value="Genomic_DNA"/>
</dbReference>
<evidence type="ECO:0000313" key="2">
    <source>
        <dbReference type="Proteomes" id="UP000054928"/>
    </source>
</evidence>
<dbReference type="RefSeq" id="XP_024583801.1">
    <property type="nucleotide sequence ID" value="XM_024718398.1"/>
</dbReference>
<name>A0A0P1B160_PLAHL</name>
<dbReference type="GeneID" id="36399362"/>
<reference evidence="2" key="1">
    <citation type="submission" date="2014-09" db="EMBL/GenBank/DDBJ databases">
        <authorList>
            <person name="Sharma Rahul"/>
            <person name="Thines Marco"/>
        </authorList>
    </citation>
    <scope>NUCLEOTIDE SEQUENCE [LARGE SCALE GENOMIC DNA]</scope>
</reference>